<organism evidence="3 4">
    <name type="scientific">Halorarum salinum</name>
    <dbReference type="NCBI Taxonomy" id="2743089"/>
    <lineage>
        <taxon>Archaea</taxon>
        <taxon>Methanobacteriati</taxon>
        <taxon>Methanobacteriota</taxon>
        <taxon>Stenosarchaea group</taxon>
        <taxon>Halobacteria</taxon>
        <taxon>Halobacteriales</taxon>
        <taxon>Haloferacaceae</taxon>
        <taxon>Halorarum</taxon>
    </lineage>
</organism>
<accession>A0A7D5QB73</accession>
<dbReference type="GeneID" id="56038761"/>
<keyword evidence="2" id="KW-0812">Transmembrane</keyword>
<name>A0A7D5QB73_9EURY</name>
<keyword evidence="2" id="KW-1133">Transmembrane helix</keyword>
<feature type="compositionally biased region" description="Low complexity" evidence="1">
    <location>
        <begin position="1"/>
        <end position="11"/>
    </location>
</feature>
<dbReference type="Proteomes" id="UP000509626">
    <property type="component" value="Chromosome"/>
</dbReference>
<proteinExistence type="predicted"/>
<protein>
    <submittedName>
        <fullName evidence="3">Uncharacterized protein</fullName>
    </submittedName>
</protein>
<feature type="transmembrane region" description="Helical" evidence="2">
    <location>
        <begin position="26"/>
        <end position="47"/>
    </location>
</feature>
<feature type="transmembrane region" description="Helical" evidence="2">
    <location>
        <begin position="59"/>
        <end position="79"/>
    </location>
</feature>
<keyword evidence="4" id="KW-1185">Reference proteome</keyword>
<dbReference type="RefSeq" id="WP_179269522.1">
    <property type="nucleotide sequence ID" value="NZ_CP058579.1"/>
</dbReference>
<gene>
    <name evidence="3" type="ORF">HUG12_14840</name>
</gene>
<sequence>MAGDTAPTAPDGDGGGPEADPRPGRIGIALGLVLAGTALCVGVVWIARLATGGPAVADGLLFDLLPPALLVYLGARHLGTVRRRLRADRTGEGDGGDV</sequence>
<feature type="region of interest" description="Disordered" evidence="1">
    <location>
        <begin position="1"/>
        <end position="22"/>
    </location>
</feature>
<evidence type="ECO:0000313" key="3">
    <source>
        <dbReference type="EMBL" id="QLG62937.1"/>
    </source>
</evidence>
<dbReference type="KEGG" id="halu:HUG12_14840"/>
<reference evidence="3 4" key="1">
    <citation type="submission" date="2020-06" db="EMBL/GenBank/DDBJ databases">
        <title>NJ-3-1, isolated from saline soil.</title>
        <authorList>
            <person name="Cui H.L."/>
            <person name="Shi X."/>
        </authorList>
    </citation>
    <scope>NUCLEOTIDE SEQUENCE [LARGE SCALE GENOMIC DNA]</scope>
    <source>
        <strain evidence="3 4">NJ-3-1</strain>
    </source>
</reference>
<evidence type="ECO:0000256" key="1">
    <source>
        <dbReference type="SAM" id="MobiDB-lite"/>
    </source>
</evidence>
<dbReference type="EMBL" id="CP058579">
    <property type="protein sequence ID" value="QLG62937.1"/>
    <property type="molecule type" value="Genomic_DNA"/>
</dbReference>
<evidence type="ECO:0000313" key="4">
    <source>
        <dbReference type="Proteomes" id="UP000509626"/>
    </source>
</evidence>
<evidence type="ECO:0000256" key="2">
    <source>
        <dbReference type="SAM" id="Phobius"/>
    </source>
</evidence>
<keyword evidence="2" id="KW-0472">Membrane</keyword>
<dbReference type="AlphaFoldDB" id="A0A7D5QB73"/>